<gene>
    <name evidence="1" type="ORF">PHYPA_011818</name>
</gene>
<reference evidence="1 3" key="2">
    <citation type="journal article" date="2018" name="Plant J.">
        <title>The Physcomitrella patens chromosome-scale assembly reveals moss genome structure and evolution.</title>
        <authorList>
            <person name="Lang D."/>
            <person name="Ullrich K.K."/>
            <person name="Murat F."/>
            <person name="Fuchs J."/>
            <person name="Jenkins J."/>
            <person name="Haas F.B."/>
            <person name="Piednoel M."/>
            <person name="Gundlach H."/>
            <person name="Van Bel M."/>
            <person name="Meyberg R."/>
            <person name="Vives C."/>
            <person name="Morata J."/>
            <person name="Symeonidi A."/>
            <person name="Hiss M."/>
            <person name="Muchero W."/>
            <person name="Kamisugi Y."/>
            <person name="Saleh O."/>
            <person name="Blanc G."/>
            <person name="Decker E.L."/>
            <person name="van Gessel N."/>
            <person name="Grimwood J."/>
            <person name="Hayes R.D."/>
            <person name="Graham S.W."/>
            <person name="Gunter L.E."/>
            <person name="McDaniel S.F."/>
            <person name="Hoernstein S.N.W."/>
            <person name="Larsson A."/>
            <person name="Li F.W."/>
            <person name="Perroud P.F."/>
            <person name="Phillips J."/>
            <person name="Ranjan P."/>
            <person name="Rokshar D.S."/>
            <person name="Rothfels C.J."/>
            <person name="Schneider L."/>
            <person name="Shu S."/>
            <person name="Stevenson D.W."/>
            <person name="Thummler F."/>
            <person name="Tillich M."/>
            <person name="Villarreal Aguilar J.C."/>
            <person name="Widiez T."/>
            <person name="Wong G.K."/>
            <person name="Wymore A."/>
            <person name="Zhang Y."/>
            <person name="Zimmer A.D."/>
            <person name="Quatrano R.S."/>
            <person name="Mayer K.F.X."/>
            <person name="Goodstein D."/>
            <person name="Casacuberta J.M."/>
            <person name="Vandepoele K."/>
            <person name="Reski R."/>
            <person name="Cuming A.C."/>
            <person name="Tuskan G.A."/>
            <person name="Maumus F."/>
            <person name="Salse J."/>
            <person name="Schmutz J."/>
            <person name="Rensing S.A."/>
        </authorList>
    </citation>
    <scope>NUCLEOTIDE SEQUENCE [LARGE SCALE GENOMIC DNA]</scope>
    <source>
        <strain evidence="2 3">cv. Gransden 2004</strain>
    </source>
</reference>
<evidence type="ECO:0000313" key="2">
    <source>
        <dbReference type="EnsemblPlants" id="Pp3c8_19690V3.1"/>
    </source>
</evidence>
<dbReference type="PaxDb" id="3218-PP1S122_39V6.1"/>
<protein>
    <submittedName>
        <fullName evidence="1 2">Uncharacterized protein</fullName>
    </submittedName>
</protein>
<reference evidence="1 3" key="1">
    <citation type="journal article" date="2008" name="Science">
        <title>The Physcomitrella genome reveals evolutionary insights into the conquest of land by plants.</title>
        <authorList>
            <person name="Rensing S."/>
            <person name="Lang D."/>
            <person name="Zimmer A."/>
            <person name="Terry A."/>
            <person name="Salamov A."/>
            <person name="Shapiro H."/>
            <person name="Nishiyama T."/>
            <person name="Perroud P.-F."/>
            <person name="Lindquist E."/>
            <person name="Kamisugi Y."/>
            <person name="Tanahashi T."/>
            <person name="Sakakibara K."/>
            <person name="Fujita T."/>
            <person name="Oishi K."/>
            <person name="Shin-I T."/>
            <person name="Kuroki Y."/>
            <person name="Toyoda A."/>
            <person name="Suzuki Y."/>
            <person name="Hashimoto A."/>
            <person name="Yamaguchi K."/>
            <person name="Sugano A."/>
            <person name="Kohara Y."/>
            <person name="Fujiyama A."/>
            <person name="Anterola A."/>
            <person name="Aoki S."/>
            <person name="Ashton N."/>
            <person name="Barbazuk W.B."/>
            <person name="Barker E."/>
            <person name="Bennetzen J."/>
            <person name="Bezanilla M."/>
            <person name="Blankenship R."/>
            <person name="Cho S.H."/>
            <person name="Dutcher S."/>
            <person name="Estelle M."/>
            <person name="Fawcett J.A."/>
            <person name="Gundlach H."/>
            <person name="Hanada K."/>
            <person name="Heyl A."/>
            <person name="Hicks K.A."/>
            <person name="Hugh J."/>
            <person name="Lohr M."/>
            <person name="Mayer K."/>
            <person name="Melkozernov A."/>
            <person name="Murata T."/>
            <person name="Nelson D."/>
            <person name="Pils B."/>
            <person name="Prigge M."/>
            <person name="Reiss B."/>
            <person name="Renner T."/>
            <person name="Rombauts S."/>
            <person name="Rushton P."/>
            <person name="Sanderfoot A."/>
            <person name="Schween G."/>
            <person name="Shiu S.-H."/>
            <person name="Stueber K."/>
            <person name="Theodoulou F.L."/>
            <person name="Tu H."/>
            <person name="Van de Peer Y."/>
            <person name="Verrier P.J."/>
            <person name="Waters E."/>
            <person name="Wood A."/>
            <person name="Yang L."/>
            <person name="Cove D."/>
            <person name="Cuming A."/>
            <person name="Hasebe M."/>
            <person name="Lucas S."/>
            <person name="Mishler D.B."/>
            <person name="Reski R."/>
            <person name="Grigoriev I."/>
            <person name="Quatrano R.S."/>
            <person name="Boore J.L."/>
        </authorList>
    </citation>
    <scope>NUCLEOTIDE SEQUENCE [LARGE SCALE GENOMIC DNA]</scope>
    <source>
        <strain evidence="2 3">cv. Gransden 2004</strain>
    </source>
</reference>
<dbReference type="EnsemblPlants" id="Pp3c8_19690V3.1">
    <property type="protein sequence ID" value="Pp3c8_19690V3.1"/>
    <property type="gene ID" value="Pp3c8_19690"/>
</dbReference>
<keyword evidence="3" id="KW-1185">Reference proteome</keyword>
<dbReference type="EMBL" id="ABEU02000008">
    <property type="protein sequence ID" value="PNR49921.1"/>
    <property type="molecule type" value="Genomic_DNA"/>
</dbReference>
<dbReference type="Gramene" id="Pp3c8_19690V3.1">
    <property type="protein sequence ID" value="Pp3c8_19690V3.1"/>
    <property type="gene ID" value="Pp3c8_19690"/>
</dbReference>
<proteinExistence type="predicted"/>
<evidence type="ECO:0000313" key="1">
    <source>
        <dbReference type="EMBL" id="PNR49921.1"/>
    </source>
</evidence>
<name>A0A2K1K817_PHYPA</name>
<dbReference type="InParanoid" id="A0A2K1K817"/>
<dbReference type="Proteomes" id="UP000006727">
    <property type="component" value="Chromosome 8"/>
</dbReference>
<sequence length="254" mass="28925">MSREHDKILKEKVLHILLLGDIHVNGRFTDERNVKKLPPTASDFNLTFSTWSPNTVAGCFTTFRELVVAVRYRGDLILRQEVQLEFSLTPSGTRGLVVRVKGEQASLRQQLGPVLEAELQCDRGQFVVKFYFETRYLIADRRSRWKHFGCQVVATTPQKGLGTKVSTLDRACWCYKEQPQWWKSRMQKVMSIDMSWDAAPLDQQLVLCEHTVGDGHSPAPISRDHIRRASTCICFSSLLTGCCISGLWTKHGRA</sequence>
<evidence type="ECO:0000313" key="3">
    <source>
        <dbReference type="Proteomes" id="UP000006727"/>
    </source>
</evidence>
<dbReference type="AlphaFoldDB" id="A0A2K1K817"/>
<reference evidence="2" key="3">
    <citation type="submission" date="2020-12" db="UniProtKB">
        <authorList>
            <consortium name="EnsemblPlants"/>
        </authorList>
    </citation>
    <scope>IDENTIFICATION</scope>
</reference>
<accession>A0A2K1K817</accession>
<organism evidence="1">
    <name type="scientific">Physcomitrium patens</name>
    <name type="common">Spreading-leaved earth moss</name>
    <name type="synonym">Physcomitrella patens</name>
    <dbReference type="NCBI Taxonomy" id="3218"/>
    <lineage>
        <taxon>Eukaryota</taxon>
        <taxon>Viridiplantae</taxon>
        <taxon>Streptophyta</taxon>
        <taxon>Embryophyta</taxon>
        <taxon>Bryophyta</taxon>
        <taxon>Bryophytina</taxon>
        <taxon>Bryopsida</taxon>
        <taxon>Funariidae</taxon>
        <taxon>Funariales</taxon>
        <taxon>Funariaceae</taxon>
        <taxon>Physcomitrium</taxon>
    </lineage>
</organism>